<dbReference type="GO" id="GO:0030288">
    <property type="term" value="C:outer membrane-bounded periplasmic space"/>
    <property type="evidence" value="ECO:0007669"/>
    <property type="project" value="InterPro"/>
</dbReference>
<dbReference type="RefSeq" id="WP_108309964.1">
    <property type="nucleotide sequence ID" value="NZ_CP020921.1"/>
</dbReference>
<protein>
    <recommendedName>
        <fullName evidence="5">Flagellar P-ring protein</fullName>
    </recommendedName>
    <alternativeName>
        <fullName evidence="5">Basal body P-ring protein</fullName>
    </alternativeName>
</protein>
<dbReference type="Pfam" id="PF02119">
    <property type="entry name" value="FlgI"/>
    <property type="match status" value="1"/>
</dbReference>
<evidence type="ECO:0000256" key="1">
    <source>
        <dbReference type="ARBA" id="ARBA00002591"/>
    </source>
</evidence>
<accession>A0A2R4W2P5</accession>
<evidence type="ECO:0000256" key="4">
    <source>
        <dbReference type="ARBA" id="ARBA00023143"/>
    </source>
</evidence>
<sequence length="367" mass="38384">MRNFLISIMIICLSLIISNVPSLGAETRIKDICYTDGTNSFQLVGYGLVVGLNGTGDSDKIQSTINSYANMLKRFGVNFNYSQLKAKNVAAVMVTASVSTQSIAGERTDALVSSMGDATSIAGGTLLMTPMFGPDGIQYGFAQGPISEGGAYSIGGGGTRTVKNFPTVANLNNGLVLIKSIPAIFQPNNEVRFFLRKADYTTAERIAKAINSSYGDIARAIDAKTVEVSIPSEFTNNSVAFISSIEQLPINPDNKATVVVNERTGTVVIGANVTLKSAVIAHGNLTVQIKTTPTVSQPNPLSGGVTTTVPNTQVTATESAGSLVIVNGTVDDLVKALNSIGATPRDIIAILQALKEAGSLEADLIVM</sequence>
<evidence type="ECO:0000313" key="6">
    <source>
        <dbReference type="EMBL" id="AWB11000.1"/>
    </source>
</evidence>
<dbReference type="PANTHER" id="PTHR30381:SF0">
    <property type="entry name" value="FLAGELLAR P-RING PROTEIN"/>
    <property type="match status" value="1"/>
</dbReference>
<name>A0A2R4W2P5_THEAF</name>
<organism evidence="6 7">
    <name type="scientific">Thermodesulfobium acidiphilum</name>
    <dbReference type="NCBI Taxonomy" id="1794699"/>
    <lineage>
        <taxon>Bacteria</taxon>
        <taxon>Pseudomonadati</taxon>
        <taxon>Thermodesulfobiota</taxon>
        <taxon>Thermodesulfobiia</taxon>
        <taxon>Thermodesulfobiales</taxon>
        <taxon>Thermodesulfobiaceae</taxon>
        <taxon>Thermodesulfobium</taxon>
    </lineage>
</organism>
<dbReference type="HAMAP" id="MF_00416">
    <property type="entry name" value="FlgI"/>
    <property type="match status" value="1"/>
</dbReference>
<dbReference type="EMBL" id="CP020921">
    <property type="protein sequence ID" value="AWB11000.1"/>
    <property type="molecule type" value="Genomic_DNA"/>
</dbReference>
<evidence type="ECO:0000256" key="3">
    <source>
        <dbReference type="ARBA" id="ARBA00022729"/>
    </source>
</evidence>
<dbReference type="PANTHER" id="PTHR30381">
    <property type="entry name" value="FLAGELLAR P-RING PERIPLASMIC PROTEIN FLGI"/>
    <property type="match status" value="1"/>
</dbReference>
<keyword evidence="6" id="KW-0969">Cilium</keyword>
<comment type="subcellular location">
    <subcellularLocation>
        <location evidence="2 5">Bacterial flagellum basal body</location>
    </subcellularLocation>
</comment>
<keyword evidence="6" id="KW-0282">Flagellum</keyword>
<dbReference type="OrthoDB" id="9786431at2"/>
<keyword evidence="7" id="KW-1185">Reference proteome</keyword>
<evidence type="ECO:0000256" key="5">
    <source>
        <dbReference type="HAMAP-Rule" id="MF_00416"/>
    </source>
</evidence>
<dbReference type="GO" id="GO:0071973">
    <property type="term" value="P:bacterial-type flagellum-dependent cell motility"/>
    <property type="evidence" value="ECO:0007669"/>
    <property type="project" value="InterPro"/>
</dbReference>
<dbReference type="InterPro" id="IPR001782">
    <property type="entry name" value="Flag_FlgI"/>
</dbReference>
<dbReference type="PRINTS" id="PR01010">
    <property type="entry name" value="FLGPRINGFLGI"/>
</dbReference>
<dbReference type="GO" id="GO:0005198">
    <property type="term" value="F:structural molecule activity"/>
    <property type="evidence" value="ECO:0007669"/>
    <property type="project" value="InterPro"/>
</dbReference>
<comment type="similarity">
    <text evidence="5">Belongs to the FlgI family.</text>
</comment>
<keyword evidence="6" id="KW-0966">Cell projection</keyword>
<dbReference type="Proteomes" id="UP000244792">
    <property type="component" value="Chromosome"/>
</dbReference>
<gene>
    <name evidence="5" type="primary">flgI</name>
    <name evidence="6" type="ORF">TDSAC_1664</name>
</gene>
<reference evidence="6 7" key="1">
    <citation type="submission" date="2017-04" db="EMBL/GenBank/DDBJ databases">
        <title>Genomic insights into metabolism of Thermodesulfobium acidiphilum.</title>
        <authorList>
            <person name="Toshchakov S.V."/>
            <person name="Frolov E.N."/>
            <person name="Kublanov I.V."/>
            <person name="Samarov N.I."/>
            <person name="Novikov A."/>
            <person name="Lebedinsky A.V."/>
            <person name="Bonch-Osmolovskaya E.A."/>
            <person name="Chernyh N.A."/>
        </authorList>
    </citation>
    <scope>NUCLEOTIDE SEQUENCE [LARGE SCALE GENOMIC DNA]</scope>
    <source>
        <strain evidence="6 7">3127-1</strain>
    </source>
</reference>
<dbReference type="AlphaFoldDB" id="A0A2R4W2P5"/>
<comment type="subunit">
    <text evidence="5">The basal body constitutes a major portion of the flagellar organelle and consists of four rings (L,P,S, and M) mounted on a central rod.</text>
</comment>
<proteinExistence type="inferred from homology"/>
<evidence type="ECO:0000256" key="2">
    <source>
        <dbReference type="ARBA" id="ARBA00004117"/>
    </source>
</evidence>
<dbReference type="KEGG" id="taci:TDSAC_1664"/>
<keyword evidence="4 5" id="KW-0975">Bacterial flagellum</keyword>
<evidence type="ECO:0000313" key="7">
    <source>
        <dbReference type="Proteomes" id="UP000244792"/>
    </source>
</evidence>
<dbReference type="NCBIfam" id="NF003676">
    <property type="entry name" value="PRK05303.1"/>
    <property type="match status" value="1"/>
</dbReference>
<dbReference type="GO" id="GO:0009428">
    <property type="term" value="C:bacterial-type flagellum basal body, distal rod, P ring"/>
    <property type="evidence" value="ECO:0007669"/>
    <property type="project" value="InterPro"/>
</dbReference>
<comment type="function">
    <text evidence="1 5">Assembles around the rod to form the L-ring and probably protects the motor/basal body from shearing forces during rotation.</text>
</comment>
<keyword evidence="3" id="KW-0732">Signal</keyword>